<dbReference type="Pfam" id="PF00031">
    <property type="entry name" value="Cystatin"/>
    <property type="match status" value="1"/>
</dbReference>
<dbReference type="PRINTS" id="PR00295">
    <property type="entry name" value="STEFINA"/>
</dbReference>
<dbReference type="AlphaFoldDB" id="A0A8J6E8Q9"/>
<evidence type="ECO:0000256" key="1">
    <source>
        <dbReference type="ARBA" id="ARBA00004496"/>
    </source>
</evidence>
<dbReference type="InterPro" id="IPR001713">
    <property type="entry name" value="Prot_inh_stefin"/>
</dbReference>
<organism evidence="8 9">
    <name type="scientific">Eleutherodactylus coqui</name>
    <name type="common">Puerto Rican coqui</name>
    <dbReference type="NCBI Taxonomy" id="57060"/>
    <lineage>
        <taxon>Eukaryota</taxon>
        <taxon>Metazoa</taxon>
        <taxon>Chordata</taxon>
        <taxon>Craniata</taxon>
        <taxon>Vertebrata</taxon>
        <taxon>Euteleostomi</taxon>
        <taxon>Amphibia</taxon>
        <taxon>Batrachia</taxon>
        <taxon>Anura</taxon>
        <taxon>Neobatrachia</taxon>
        <taxon>Hyloidea</taxon>
        <taxon>Eleutherodactylidae</taxon>
        <taxon>Eleutherodactylinae</taxon>
        <taxon>Eleutherodactylus</taxon>
        <taxon>Eleutherodactylus</taxon>
    </lineage>
</organism>
<dbReference type="EMBL" id="WNTK01004540">
    <property type="protein sequence ID" value="KAG9464379.1"/>
    <property type="molecule type" value="Genomic_DNA"/>
</dbReference>
<comment type="similarity">
    <text evidence="2">Belongs to the cystatin family.</text>
</comment>
<keyword evidence="9" id="KW-1185">Reference proteome</keyword>
<dbReference type="PANTHER" id="PTHR11414:SF21">
    <property type="entry name" value="CYSTATIN 14A, TANDEM DUPLICATE 1-RELATED"/>
    <property type="match status" value="1"/>
</dbReference>
<dbReference type="OrthoDB" id="2429551at2759"/>
<evidence type="ECO:0000256" key="6">
    <source>
        <dbReference type="SAM" id="MobiDB-lite"/>
    </source>
</evidence>
<feature type="domain" description="Cystatin" evidence="7">
    <location>
        <begin position="29"/>
        <end position="95"/>
    </location>
</feature>
<evidence type="ECO:0000256" key="4">
    <source>
        <dbReference type="ARBA" id="ARBA00022690"/>
    </source>
</evidence>
<evidence type="ECO:0000313" key="8">
    <source>
        <dbReference type="EMBL" id="KAG9464379.1"/>
    </source>
</evidence>
<evidence type="ECO:0000259" key="7">
    <source>
        <dbReference type="Pfam" id="PF00031"/>
    </source>
</evidence>
<name>A0A8J6E8Q9_ELECQ</name>
<comment type="caution">
    <text evidence="8">The sequence shown here is derived from an EMBL/GenBank/DDBJ whole genome shotgun (WGS) entry which is preliminary data.</text>
</comment>
<dbReference type="Proteomes" id="UP000770717">
    <property type="component" value="Unassembled WGS sequence"/>
</dbReference>
<accession>A0A8J6E8Q9</accession>
<dbReference type="InterPro" id="IPR046350">
    <property type="entry name" value="Cystatin_sf"/>
</dbReference>
<protein>
    <recommendedName>
        <fullName evidence="7">Cystatin domain-containing protein</fullName>
    </recommendedName>
</protein>
<dbReference type="GO" id="GO:0004869">
    <property type="term" value="F:cysteine-type endopeptidase inhibitor activity"/>
    <property type="evidence" value="ECO:0007669"/>
    <property type="project" value="UniProtKB-KW"/>
</dbReference>
<dbReference type="SUPFAM" id="SSF54403">
    <property type="entry name" value="Cystatin/monellin"/>
    <property type="match status" value="1"/>
</dbReference>
<evidence type="ECO:0000256" key="2">
    <source>
        <dbReference type="ARBA" id="ARBA00009403"/>
    </source>
</evidence>
<proteinExistence type="inferred from homology"/>
<keyword evidence="4" id="KW-0646">Protease inhibitor</keyword>
<evidence type="ECO:0000256" key="3">
    <source>
        <dbReference type="ARBA" id="ARBA00022490"/>
    </source>
</evidence>
<keyword evidence="3" id="KW-0963">Cytoplasm</keyword>
<dbReference type="InterPro" id="IPR000010">
    <property type="entry name" value="Cystatin_dom"/>
</dbReference>
<comment type="subcellular location">
    <subcellularLocation>
        <location evidence="1">Cytoplasm</location>
    </subcellularLocation>
</comment>
<dbReference type="PANTHER" id="PTHR11414">
    <property type="entry name" value="CYSTATIN FAMILY MEMBER"/>
    <property type="match status" value="1"/>
</dbReference>
<dbReference type="FunFam" id="3.10.450.10:FF:000001">
    <property type="entry name" value="Cystatin-A"/>
    <property type="match status" value="1"/>
</dbReference>
<sequence>MTAPAVHGAAANREQSGLGVETEAVRAPAVKAEVEEKHGKKYTKFEATEYKTQMVAGTNYFVKICVDGGEYIHIRMYKTLPHAGEKLSLTSTTPGKTKEEEIVYFQ</sequence>
<reference evidence="8" key="1">
    <citation type="thesis" date="2020" institute="ProQuest LLC" country="789 East Eisenhower Parkway, Ann Arbor, MI, USA">
        <title>Comparative Genomics and Chromosome Evolution.</title>
        <authorList>
            <person name="Mudd A.B."/>
        </authorList>
    </citation>
    <scope>NUCLEOTIDE SEQUENCE</scope>
    <source>
        <strain evidence="8">HN-11 Male</strain>
        <tissue evidence="8">Kidney and liver</tissue>
    </source>
</reference>
<dbReference type="GO" id="GO:0005829">
    <property type="term" value="C:cytosol"/>
    <property type="evidence" value="ECO:0007669"/>
    <property type="project" value="TreeGrafter"/>
</dbReference>
<evidence type="ECO:0000313" key="9">
    <source>
        <dbReference type="Proteomes" id="UP000770717"/>
    </source>
</evidence>
<keyword evidence="5" id="KW-0789">Thiol protease inhibitor</keyword>
<evidence type="ECO:0000256" key="5">
    <source>
        <dbReference type="ARBA" id="ARBA00022704"/>
    </source>
</evidence>
<gene>
    <name evidence="8" type="ORF">GDO78_020034</name>
</gene>
<dbReference type="Gene3D" id="3.10.450.10">
    <property type="match status" value="1"/>
</dbReference>
<feature type="region of interest" description="Disordered" evidence="6">
    <location>
        <begin position="1"/>
        <end position="23"/>
    </location>
</feature>